<dbReference type="CDD" id="cd05369">
    <property type="entry name" value="TER_DECR_SDR_a"/>
    <property type="match status" value="1"/>
</dbReference>
<dbReference type="PANTHER" id="PTHR43296">
    <property type="entry name" value="PEROXISOMAL 2,4-DIENOYL-COA REDUCTASE"/>
    <property type="match status" value="1"/>
</dbReference>
<dbReference type="RefSeq" id="XP_025345275.1">
    <property type="nucleotide sequence ID" value="XM_025491037.1"/>
</dbReference>
<organism evidence="6 7">
    <name type="scientific">Pseudomicrostroma glucosiphilum</name>
    <dbReference type="NCBI Taxonomy" id="1684307"/>
    <lineage>
        <taxon>Eukaryota</taxon>
        <taxon>Fungi</taxon>
        <taxon>Dikarya</taxon>
        <taxon>Basidiomycota</taxon>
        <taxon>Ustilaginomycotina</taxon>
        <taxon>Exobasidiomycetes</taxon>
        <taxon>Microstromatales</taxon>
        <taxon>Microstromatales incertae sedis</taxon>
        <taxon>Pseudomicrostroma</taxon>
    </lineage>
</organism>
<dbReference type="SUPFAM" id="SSF51735">
    <property type="entry name" value="NAD(P)-binding Rossmann-fold domains"/>
    <property type="match status" value="1"/>
</dbReference>
<dbReference type="GO" id="GO:0005777">
    <property type="term" value="C:peroxisome"/>
    <property type="evidence" value="ECO:0007669"/>
    <property type="project" value="TreeGrafter"/>
</dbReference>
<dbReference type="Pfam" id="PF13561">
    <property type="entry name" value="adh_short_C2"/>
    <property type="match status" value="1"/>
</dbReference>
<dbReference type="InterPro" id="IPR036291">
    <property type="entry name" value="NAD(P)-bd_dom_sf"/>
</dbReference>
<comment type="catalytic activity">
    <reaction evidence="4">
        <text>a (2E,4E)-dienoyl-CoA + NADPH + H(+) = a 4,5-saturated-(3E)-enoyl-CoA + NADP(+)</text>
        <dbReference type="Rhea" id="RHEA:45912"/>
        <dbReference type="ChEBI" id="CHEBI:15378"/>
        <dbReference type="ChEBI" id="CHEBI:57783"/>
        <dbReference type="ChEBI" id="CHEBI:58349"/>
        <dbReference type="ChEBI" id="CHEBI:85101"/>
        <dbReference type="ChEBI" id="CHEBI:85493"/>
        <dbReference type="EC" id="1.3.1.124"/>
    </reaction>
</comment>
<dbReference type="Proteomes" id="UP000245942">
    <property type="component" value="Unassembled WGS sequence"/>
</dbReference>
<proteinExistence type="predicted"/>
<dbReference type="InterPro" id="IPR045017">
    <property type="entry name" value="DECR2-like"/>
</dbReference>
<dbReference type="AlphaFoldDB" id="A0A316U583"/>
<dbReference type="OrthoDB" id="2136131at2759"/>
<keyword evidence="7" id="KW-1185">Reference proteome</keyword>
<dbReference type="EC" id="1.3.1.124" evidence="3"/>
<evidence type="ECO:0000313" key="6">
    <source>
        <dbReference type="EMBL" id="PWN18115.1"/>
    </source>
</evidence>
<reference evidence="6 7" key="1">
    <citation type="journal article" date="2018" name="Mol. Biol. Evol.">
        <title>Broad Genomic Sampling Reveals a Smut Pathogenic Ancestry of the Fungal Clade Ustilaginomycotina.</title>
        <authorList>
            <person name="Kijpornyongpan T."/>
            <person name="Mondo S.J."/>
            <person name="Barry K."/>
            <person name="Sandor L."/>
            <person name="Lee J."/>
            <person name="Lipzen A."/>
            <person name="Pangilinan J."/>
            <person name="LaButti K."/>
            <person name="Hainaut M."/>
            <person name="Henrissat B."/>
            <person name="Grigoriev I.V."/>
            <person name="Spatafora J.W."/>
            <person name="Aime M.C."/>
        </authorList>
    </citation>
    <scope>NUCLEOTIDE SEQUENCE [LARGE SCALE GENOMIC DNA]</scope>
    <source>
        <strain evidence="6 7">MCA 4718</strain>
    </source>
</reference>
<dbReference type="PRINTS" id="PR00081">
    <property type="entry name" value="GDHRDH"/>
</dbReference>
<evidence type="ECO:0000256" key="1">
    <source>
        <dbReference type="ARBA" id="ARBA00022857"/>
    </source>
</evidence>
<dbReference type="PANTHER" id="PTHR43296:SF2">
    <property type="entry name" value="PEROXISOMAL 2,4-DIENOYL-COA REDUCTASE [(3E)-ENOYL-COA-PRODUCING]"/>
    <property type="match status" value="1"/>
</dbReference>
<evidence type="ECO:0000256" key="2">
    <source>
        <dbReference type="ARBA" id="ARBA00023002"/>
    </source>
</evidence>
<sequence>MSGPSEPYIGRAVPSTTTFKDNIFAGKVIFATGGGSGIVYKMVEAVMRHGASAGIMGRKVDRLTSAAQSLSDTTRQKCIPTPGDVRNYEDVVKAIEATVKQFGRLDFVICGAAGNFLAPIENISPKGFKTVIDIDLLGTYHTVKASLDHLKKSHGAYLHVSATLQYTGIPWQAAPSSAKAGVDALSQSIAVEMGPFGVRSNVVAPGMIAGTEGADRLTPKGGEDIIATRIPLQRVGEKDDIANMAVYLFSDAGAYCTGTKFVVDGGSMHFPGPWLPYPDSSLDQQGIKDLVMGSKL</sequence>
<comment type="catalytic activity">
    <reaction evidence="5">
        <text>a (2E,4Z)-dienoyl-CoA + NADPH + H(+) = a 4,5-saturated-(3E)-enoyl-CoA + NADP(+)</text>
        <dbReference type="Rhea" id="RHEA:61892"/>
        <dbReference type="ChEBI" id="CHEBI:15378"/>
        <dbReference type="ChEBI" id="CHEBI:57783"/>
        <dbReference type="ChEBI" id="CHEBI:58349"/>
        <dbReference type="ChEBI" id="CHEBI:85099"/>
        <dbReference type="ChEBI" id="CHEBI:85493"/>
        <dbReference type="EC" id="1.3.1.124"/>
    </reaction>
</comment>
<dbReference type="Gene3D" id="3.40.50.720">
    <property type="entry name" value="NAD(P)-binding Rossmann-like Domain"/>
    <property type="match status" value="1"/>
</dbReference>
<dbReference type="GO" id="GO:0008670">
    <property type="term" value="F:2,4-dienoyl-CoA reductase (NADPH) activity"/>
    <property type="evidence" value="ECO:0007669"/>
    <property type="project" value="InterPro"/>
</dbReference>
<dbReference type="EMBL" id="KZ819338">
    <property type="protein sequence ID" value="PWN18115.1"/>
    <property type="molecule type" value="Genomic_DNA"/>
</dbReference>
<name>A0A316U583_9BASI</name>
<evidence type="ECO:0000256" key="5">
    <source>
        <dbReference type="ARBA" id="ARBA00048340"/>
    </source>
</evidence>
<keyword evidence="1" id="KW-0521">NADP</keyword>
<accession>A0A316U583</accession>
<dbReference type="GO" id="GO:0009062">
    <property type="term" value="P:fatty acid catabolic process"/>
    <property type="evidence" value="ECO:0007669"/>
    <property type="project" value="InterPro"/>
</dbReference>
<evidence type="ECO:0000313" key="7">
    <source>
        <dbReference type="Proteomes" id="UP000245942"/>
    </source>
</evidence>
<evidence type="ECO:0000256" key="4">
    <source>
        <dbReference type="ARBA" id="ARBA00048009"/>
    </source>
</evidence>
<keyword evidence="2" id="KW-0560">Oxidoreductase</keyword>
<evidence type="ECO:0000256" key="3">
    <source>
        <dbReference type="ARBA" id="ARBA00026117"/>
    </source>
</evidence>
<protein>
    <recommendedName>
        <fullName evidence="3">2,4-dienoyl-CoA reductase [(3E)-enoyl-CoA-producing]</fullName>
        <ecNumber evidence="3">1.3.1.124</ecNumber>
    </recommendedName>
</protein>
<gene>
    <name evidence="6" type="ORF">BCV69DRAFT_274387</name>
</gene>
<dbReference type="STRING" id="1684307.A0A316U583"/>
<dbReference type="GeneID" id="37012771"/>
<dbReference type="InterPro" id="IPR002347">
    <property type="entry name" value="SDR_fam"/>
</dbReference>